<name>A0A0U3FPU2_9CREN</name>
<evidence type="ECO:0000313" key="2">
    <source>
        <dbReference type="EMBL" id="ALU32395.1"/>
    </source>
</evidence>
<organism evidence="2 3">
    <name type="scientific">Sulfolobus acidocaldarius</name>
    <dbReference type="NCBI Taxonomy" id="2285"/>
    <lineage>
        <taxon>Archaea</taxon>
        <taxon>Thermoproteota</taxon>
        <taxon>Thermoprotei</taxon>
        <taxon>Sulfolobales</taxon>
        <taxon>Sulfolobaceae</taxon>
        <taxon>Sulfolobus</taxon>
    </lineage>
</organism>
<feature type="transmembrane region" description="Helical" evidence="1">
    <location>
        <begin position="43"/>
        <end position="63"/>
    </location>
</feature>
<dbReference type="OMA" id="NVIEPWG"/>
<proteinExistence type="predicted"/>
<dbReference type="GeneID" id="14552792"/>
<protein>
    <submittedName>
        <fullName evidence="2">Uncharacterized protein</fullName>
    </submittedName>
</protein>
<keyword evidence="1" id="KW-0812">Transmembrane</keyword>
<feature type="transmembrane region" description="Helical" evidence="1">
    <location>
        <begin position="144"/>
        <end position="162"/>
    </location>
</feature>
<dbReference type="AlphaFoldDB" id="A0A0U3FPU2"/>
<sequence length="316" mass="36040">MKNKKKVIKEIEPWGVNIPYLILGLVYWGIGGISAFNNLPHHFYFMMIGTYSIYFGMISRLFFPARNYLATHLTSLFLLAIPYYPFQALASLVLIITELWSISDIRGYGSRFPLNLLVLSSPFASLIGWIFYVQFGYFVLVPPLLLYLLGVNIGVFSATLGIKAKLGFKQFSVFILVLLYPISISITIAGYVLWLLYKTRVKERNLSSILTLSVAVIVSFSSLFLGEQIHAFAFGVMIPFFFNCITYSTSRYNYGKLFPIPILSALSYFMRFVNLPLSSVFFISAVLIFLILNRHNFTIRTIKLGMSSKYLPRNLE</sequence>
<gene>
    <name evidence="2" type="ORF">ATZ20_09730</name>
</gene>
<feature type="transmembrane region" description="Helical" evidence="1">
    <location>
        <begin position="269"/>
        <end position="292"/>
    </location>
</feature>
<dbReference type="OrthoDB" id="44205at2157"/>
<dbReference type="RefSeq" id="WP_011279067.1">
    <property type="nucleotide sequence ID" value="NZ_BHWZ01000006.1"/>
</dbReference>
<feature type="transmembrane region" description="Helical" evidence="1">
    <location>
        <begin position="174"/>
        <end position="194"/>
    </location>
</feature>
<dbReference type="EMBL" id="CP013695">
    <property type="protein sequence ID" value="ALU32395.1"/>
    <property type="molecule type" value="Genomic_DNA"/>
</dbReference>
<feature type="transmembrane region" description="Helical" evidence="1">
    <location>
        <begin position="83"/>
        <end position="102"/>
    </location>
</feature>
<dbReference type="Proteomes" id="UP000060043">
    <property type="component" value="Chromosome"/>
</dbReference>
<feature type="transmembrane region" description="Helical" evidence="1">
    <location>
        <begin position="18"/>
        <end position="36"/>
    </location>
</feature>
<dbReference type="PaxDb" id="1435377-SUSAZ_10705"/>
<keyword evidence="1" id="KW-0472">Membrane</keyword>
<evidence type="ECO:0000313" key="3">
    <source>
        <dbReference type="Proteomes" id="UP000060043"/>
    </source>
</evidence>
<dbReference type="STRING" id="1435377.SUSAZ_10705"/>
<accession>A0A0U3FPU2</accession>
<reference evidence="2 3" key="1">
    <citation type="submission" date="2015-12" db="EMBL/GenBank/DDBJ databases">
        <title>A stable core within a dynamic pangenome in Sulfolobus acidocaldarius.</title>
        <authorList>
            <person name="Anderson R."/>
            <person name="Kouris A."/>
            <person name="Seward C."/>
            <person name="Campbell K."/>
            <person name="Whitaker R."/>
        </authorList>
    </citation>
    <scope>NUCLEOTIDE SEQUENCE [LARGE SCALE GENOMIC DNA]</scope>
    <source>
        <strain evidence="2 3">NG05B_CO5_07</strain>
    </source>
</reference>
<feature type="transmembrane region" description="Helical" evidence="1">
    <location>
        <begin position="114"/>
        <end position="132"/>
    </location>
</feature>
<keyword evidence="1" id="KW-1133">Transmembrane helix</keyword>
<evidence type="ECO:0000256" key="1">
    <source>
        <dbReference type="SAM" id="Phobius"/>
    </source>
</evidence>
<feature type="transmembrane region" description="Helical" evidence="1">
    <location>
        <begin position="206"/>
        <end position="225"/>
    </location>
</feature>